<protein>
    <submittedName>
        <fullName evidence="1">Uncharacterized protein</fullName>
    </submittedName>
</protein>
<evidence type="ECO:0000313" key="2">
    <source>
        <dbReference type="Proteomes" id="UP000681720"/>
    </source>
</evidence>
<feature type="non-terminal residue" evidence="1">
    <location>
        <position position="34"/>
    </location>
</feature>
<sequence>AAANRFHDHRSLRLLRYTQNSLRMQIHHLLGYDP</sequence>
<evidence type="ECO:0000313" key="1">
    <source>
        <dbReference type="EMBL" id="CAF4571099.1"/>
    </source>
</evidence>
<dbReference type="AlphaFoldDB" id="A0A8S2YNF9"/>
<comment type="caution">
    <text evidence="1">The sequence shown here is derived from an EMBL/GenBank/DDBJ whole genome shotgun (WGS) entry which is preliminary data.</text>
</comment>
<organism evidence="1 2">
    <name type="scientific">Rotaria magnacalcarata</name>
    <dbReference type="NCBI Taxonomy" id="392030"/>
    <lineage>
        <taxon>Eukaryota</taxon>
        <taxon>Metazoa</taxon>
        <taxon>Spiralia</taxon>
        <taxon>Gnathifera</taxon>
        <taxon>Rotifera</taxon>
        <taxon>Eurotatoria</taxon>
        <taxon>Bdelloidea</taxon>
        <taxon>Philodinida</taxon>
        <taxon>Philodinidae</taxon>
        <taxon>Rotaria</taxon>
    </lineage>
</organism>
<reference evidence="1" key="1">
    <citation type="submission" date="2021-02" db="EMBL/GenBank/DDBJ databases">
        <authorList>
            <person name="Nowell W R."/>
        </authorList>
    </citation>
    <scope>NUCLEOTIDE SEQUENCE</scope>
</reference>
<feature type="non-terminal residue" evidence="1">
    <location>
        <position position="1"/>
    </location>
</feature>
<gene>
    <name evidence="1" type="ORF">GIL414_LOCUS37670</name>
</gene>
<dbReference type="Proteomes" id="UP000681720">
    <property type="component" value="Unassembled WGS sequence"/>
</dbReference>
<name>A0A8S2YNF9_9BILA</name>
<accession>A0A8S2YNF9</accession>
<proteinExistence type="predicted"/>
<dbReference type="EMBL" id="CAJOBJ010097412">
    <property type="protein sequence ID" value="CAF4571099.1"/>
    <property type="molecule type" value="Genomic_DNA"/>
</dbReference>